<proteinExistence type="predicted"/>
<feature type="transmembrane region" description="Helical" evidence="1">
    <location>
        <begin position="89"/>
        <end position="110"/>
    </location>
</feature>
<dbReference type="AlphaFoldDB" id="A0A0F9EJ87"/>
<gene>
    <name evidence="2" type="ORF">LCGC14_2068440</name>
</gene>
<comment type="caution">
    <text evidence="2">The sequence shown here is derived from an EMBL/GenBank/DDBJ whole genome shotgun (WGS) entry which is preliminary data.</text>
</comment>
<keyword evidence="1" id="KW-1133">Transmembrane helix</keyword>
<evidence type="ECO:0000256" key="1">
    <source>
        <dbReference type="SAM" id="Phobius"/>
    </source>
</evidence>
<organism evidence="2">
    <name type="scientific">marine sediment metagenome</name>
    <dbReference type="NCBI Taxonomy" id="412755"/>
    <lineage>
        <taxon>unclassified sequences</taxon>
        <taxon>metagenomes</taxon>
        <taxon>ecological metagenomes</taxon>
    </lineage>
</organism>
<keyword evidence="1" id="KW-0812">Transmembrane</keyword>
<evidence type="ECO:0000313" key="2">
    <source>
        <dbReference type="EMBL" id="KKL74079.1"/>
    </source>
</evidence>
<reference evidence="2" key="1">
    <citation type="journal article" date="2015" name="Nature">
        <title>Complex archaea that bridge the gap between prokaryotes and eukaryotes.</title>
        <authorList>
            <person name="Spang A."/>
            <person name="Saw J.H."/>
            <person name="Jorgensen S.L."/>
            <person name="Zaremba-Niedzwiedzka K."/>
            <person name="Martijn J."/>
            <person name="Lind A.E."/>
            <person name="van Eijk R."/>
            <person name="Schleper C."/>
            <person name="Guy L."/>
            <person name="Ettema T.J."/>
        </authorList>
    </citation>
    <scope>NUCLEOTIDE SEQUENCE</scope>
</reference>
<keyword evidence="1" id="KW-0472">Membrane</keyword>
<protein>
    <submittedName>
        <fullName evidence="2">Uncharacterized protein</fullName>
    </submittedName>
</protein>
<name>A0A0F9EJ87_9ZZZZ</name>
<accession>A0A0F9EJ87</accession>
<sequence>MGTTNPQRSEEVITFHGITESSLKTKPEKKLWEDYIWEKRLKDGAGSIAINATNLSIHYRKKYEDLMVSTPPPAPPNELVAGAPAISKVAVHALLVVLSLLAWSGLWVAYCELLVSH</sequence>
<dbReference type="EMBL" id="LAZR01024763">
    <property type="protein sequence ID" value="KKL74079.1"/>
    <property type="molecule type" value="Genomic_DNA"/>
</dbReference>